<organism evidence="7 8">
    <name type="scientific">Pararcticibacter amylolyticus</name>
    <dbReference type="NCBI Taxonomy" id="2173175"/>
    <lineage>
        <taxon>Bacteria</taxon>
        <taxon>Pseudomonadati</taxon>
        <taxon>Bacteroidota</taxon>
        <taxon>Sphingobacteriia</taxon>
        <taxon>Sphingobacteriales</taxon>
        <taxon>Sphingobacteriaceae</taxon>
        <taxon>Pararcticibacter</taxon>
    </lineage>
</organism>
<dbReference type="PANTHER" id="PTHR32060">
    <property type="entry name" value="TAIL-SPECIFIC PROTEASE"/>
    <property type="match status" value="1"/>
</dbReference>
<proteinExistence type="inferred from homology"/>
<dbReference type="PANTHER" id="PTHR32060:SF30">
    <property type="entry name" value="CARBOXY-TERMINAL PROCESSING PROTEASE CTPA"/>
    <property type="match status" value="1"/>
</dbReference>
<dbReference type="OrthoDB" id="9812068at2"/>
<sequence length="518" mass="57662">MLLGPKFQKENGNKLNGTFLPFLPGGREEKIETVFNIIKDNYVDPVNIDSIGDEAINEVLKNLDPHSSYLPPTDAKLLSEDLEGNYNGIGVEYRILNDTLLVTGVNKRGPAAKAGLKTGDRILAIGNVNIAGTEVTSKKIVELIRGRRGTAVKLMVQRFGWQGHKQITVLRDKITVSSIDIGYMISGDIGYIRISKFGARTDEDFVSELERLKKQGLKSLILDLRENGGGYLSAATALSDQFLGEKKLIVYTQGAHEPRTDYFATKEGKFEQGKLVVLIDENTASASEVVAGAVQDLDRGTIIGRRSFGKGLVQEQFNFGDGSALNLTVARYYTPSGRSIQKSYKEGANAYFEEVLNRHKNGELNSDRKHLMDSLYKKGKTYKTASGRLIYGGGGIMPDIYVPVDTAGYNDLYFALNAKGVLNDFLYNSLVKTTVPRSLDEFVKKFNLSKDQYRQLFLLADKRGVKYQPHLFKDAQRHIHADLKALLARYYFGEDGYYKVLNSDDTVISRSLAFLKQP</sequence>
<dbReference type="GO" id="GO:0004175">
    <property type="term" value="F:endopeptidase activity"/>
    <property type="evidence" value="ECO:0007669"/>
    <property type="project" value="TreeGrafter"/>
</dbReference>
<protein>
    <recommendedName>
        <fullName evidence="6">PDZ domain-containing protein</fullName>
    </recommendedName>
</protein>
<dbReference type="Gene3D" id="3.30.750.44">
    <property type="match status" value="1"/>
</dbReference>
<dbReference type="Proteomes" id="UP000245647">
    <property type="component" value="Unassembled WGS sequence"/>
</dbReference>
<comment type="similarity">
    <text evidence="1 5">Belongs to the peptidase S41A family.</text>
</comment>
<dbReference type="GO" id="GO:0007165">
    <property type="term" value="P:signal transduction"/>
    <property type="evidence" value="ECO:0007669"/>
    <property type="project" value="TreeGrafter"/>
</dbReference>
<dbReference type="GO" id="GO:0006508">
    <property type="term" value="P:proteolysis"/>
    <property type="evidence" value="ECO:0007669"/>
    <property type="project" value="UniProtKB-KW"/>
</dbReference>
<keyword evidence="2 5" id="KW-0645">Protease</keyword>
<evidence type="ECO:0000256" key="5">
    <source>
        <dbReference type="RuleBase" id="RU004404"/>
    </source>
</evidence>
<dbReference type="GO" id="GO:0008236">
    <property type="term" value="F:serine-type peptidase activity"/>
    <property type="evidence" value="ECO:0007669"/>
    <property type="project" value="UniProtKB-KW"/>
</dbReference>
<dbReference type="AlphaFoldDB" id="A0A2U2PI70"/>
<keyword evidence="8" id="KW-1185">Reference proteome</keyword>
<accession>A0A2U2PI70</accession>
<dbReference type="InterPro" id="IPR041489">
    <property type="entry name" value="PDZ_6"/>
</dbReference>
<dbReference type="Pfam" id="PF03572">
    <property type="entry name" value="Peptidase_S41"/>
    <property type="match status" value="1"/>
</dbReference>
<evidence type="ECO:0000313" key="7">
    <source>
        <dbReference type="EMBL" id="PWG80964.1"/>
    </source>
</evidence>
<evidence type="ECO:0000259" key="6">
    <source>
        <dbReference type="PROSITE" id="PS50106"/>
    </source>
</evidence>
<feature type="domain" description="PDZ" evidence="6">
    <location>
        <begin position="75"/>
        <end position="145"/>
    </location>
</feature>
<dbReference type="Pfam" id="PF17820">
    <property type="entry name" value="PDZ_6"/>
    <property type="match status" value="1"/>
</dbReference>
<evidence type="ECO:0000256" key="4">
    <source>
        <dbReference type="ARBA" id="ARBA00022825"/>
    </source>
</evidence>
<dbReference type="PROSITE" id="PS50106">
    <property type="entry name" value="PDZ"/>
    <property type="match status" value="1"/>
</dbReference>
<gene>
    <name evidence="7" type="ORF">DDR33_08480</name>
</gene>
<dbReference type="Gene3D" id="2.30.42.10">
    <property type="match status" value="1"/>
</dbReference>
<evidence type="ECO:0000256" key="2">
    <source>
        <dbReference type="ARBA" id="ARBA00022670"/>
    </source>
</evidence>
<comment type="caution">
    <text evidence="7">The sequence shown here is derived from an EMBL/GenBank/DDBJ whole genome shotgun (WGS) entry which is preliminary data.</text>
</comment>
<evidence type="ECO:0000313" key="8">
    <source>
        <dbReference type="Proteomes" id="UP000245647"/>
    </source>
</evidence>
<dbReference type="InterPro" id="IPR029045">
    <property type="entry name" value="ClpP/crotonase-like_dom_sf"/>
</dbReference>
<dbReference type="CDD" id="cd06782">
    <property type="entry name" value="cpPDZ_CPP-like"/>
    <property type="match status" value="1"/>
</dbReference>
<name>A0A2U2PI70_9SPHI</name>
<dbReference type="SUPFAM" id="SSF52096">
    <property type="entry name" value="ClpP/crotonase"/>
    <property type="match status" value="1"/>
</dbReference>
<dbReference type="InterPro" id="IPR005151">
    <property type="entry name" value="Tail-specific_protease"/>
</dbReference>
<dbReference type="SUPFAM" id="SSF50156">
    <property type="entry name" value="PDZ domain-like"/>
    <property type="match status" value="1"/>
</dbReference>
<dbReference type="InterPro" id="IPR004447">
    <property type="entry name" value="Peptidase_S41A"/>
</dbReference>
<dbReference type="InterPro" id="IPR036034">
    <property type="entry name" value="PDZ_sf"/>
</dbReference>
<dbReference type="CDD" id="cd07560">
    <property type="entry name" value="Peptidase_S41_CPP"/>
    <property type="match status" value="1"/>
</dbReference>
<dbReference type="Gene3D" id="3.90.226.10">
    <property type="entry name" value="2-enoyl-CoA Hydratase, Chain A, domain 1"/>
    <property type="match status" value="1"/>
</dbReference>
<dbReference type="EMBL" id="QEAS01000006">
    <property type="protein sequence ID" value="PWG80964.1"/>
    <property type="molecule type" value="Genomic_DNA"/>
</dbReference>
<keyword evidence="3 5" id="KW-0378">Hydrolase</keyword>
<dbReference type="SMART" id="SM00228">
    <property type="entry name" value="PDZ"/>
    <property type="match status" value="1"/>
</dbReference>
<dbReference type="InterPro" id="IPR001478">
    <property type="entry name" value="PDZ"/>
</dbReference>
<dbReference type="NCBIfam" id="TIGR00225">
    <property type="entry name" value="prc"/>
    <property type="match status" value="1"/>
</dbReference>
<keyword evidence="4 5" id="KW-0720">Serine protease</keyword>
<dbReference type="GO" id="GO:0030288">
    <property type="term" value="C:outer membrane-bounded periplasmic space"/>
    <property type="evidence" value="ECO:0007669"/>
    <property type="project" value="TreeGrafter"/>
</dbReference>
<evidence type="ECO:0000256" key="3">
    <source>
        <dbReference type="ARBA" id="ARBA00022801"/>
    </source>
</evidence>
<evidence type="ECO:0000256" key="1">
    <source>
        <dbReference type="ARBA" id="ARBA00009179"/>
    </source>
</evidence>
<reference evidence="7 8" key="1">
    <citation type="submission" date="2018-04" db="EMBL/GenBank/DDBJ databases">
        <title>Pedobacter chongqingensis sp. nov., isolated from a rottenly hemp rope.</title>
        <authorList>
            <person name="Cai Y."/>
        </authorList>
    </citation>
    <scope>NUCLEOTIDE SEQUENCE [LARGE SCALE GENOMIC DNA]</scope>
    <source>
        <strain evidence="7 8">FJ4-8</strain>
    </source>
</reference>
<dbReference type="SMART" id="SM00245">
    <property type="entry name" value="TSPc"/>
    <property type="match status" value="1"/>
</dbReference>